<dbReference type="RefSeq" id="WP_353064464.1">
    <property type="nucleotide sequence ID" value="NZ_CP132942.1"/>
</dbReference>
<dbReference type="KEGG" id="tpsc:RBB77_01715"/>
<dbReference type="InterPro" id="IPR029052">
    <property type="entry name" value="Metallo-depent_PP-like"/>
</dbReference>
<dbReference type="AlphaFoldDB" id="A0AAU7ZRQ4"/>
<dbReference type="PANTHER" id="PTHR31302">
    <property type="entry name" value="TRANSMEMBRANE PROTEIN WITH METALLOPHOSPHOESTERASE DOMAIN-RELATED"/>
    <property type="match status" value="1"/>
</dbReference>
<proteinExistence type="predicted"/>
<dbReference type="Gene3D" id="3.60.21.10">
    <property type="match status" value="1"/>
</dbReference>
<evidence type="ECO:0000313" key="2">
    <source>
        <dbReference type="EMBL" id="XCB33626.1"/>
    </source>
</evidence>
<feature type="domain" description="Calcineurin-like phosphoesterase" evidence="1">
    <location>
        <begin position="5"/>
        <end position="239"/>
    </location>
</feature>
<reference evidence="2" key="1">
    <citation type="submission" date="2023-08" db="EMBL/GenBank/DDBJ databases">
        <authorList>
            <person name="Messyasz A."/>
            <person name="Mannisto M.K."/>
            <person name="Kerkhof L.J."/>
            <person name="Haggblom M."/>
        </authorList>
    </citation>
    <scope>NUCLEOTIDE SEQUENCE</scope>
    <source>
        <strain evidence="2">X5P6</strain>
    </source>
</reference>
<organism evidence="2">
    <name type="scientific">Tunturiibacter psychrotolerans</name>
    <dbReference type="NCBI Taxonomy" id="3069686"/>
    <lineage>
        <taxon>Bacteria</taxon>
        <taxon>Pseudomonadati</taxon>
        <taxon>Acidobacteriota</taxon>
        <taxon>Terriglobia</taxon>
        <taxon>Terriglobales</taxon>
        <taxon>Acidobacteriaceae</taxon>
        <taxon>Tunturiibacter</taxon>
    </lineage>
</organism>
<dbReference type="Pfam" id="PF00149">
    <property type="entry name" value="Metallophos"/>
    <property type="match status" value="1"/>
</dbReference>
<dbReference type="InterPro" id="IPR004843">
    <property type="entry name" value="Calcineurin-like_PHP"/>
</dbReference>
<name>A0AAU7ZRQ4_9BACT</name>
<dbReference type="GO" id="GO:0016787">
    <property type="term" value="F:hydrolase activity"/>
    <property type="evidence" value="ECO:0007669"/>
    <property type="project" value="InterPro"/>
</dbReference>
<protein>
    <submittedName>
        <fullName evidence="2">Metallophosphoesterase</fullName>
    </submittedName>
</protein>
<reference evidence="2" key="2">
    <citation type="journal article" date="2024" name="Environ. Microbiol.">
        <title>Genome analysis and description of Tunturibacter gen. nov. expands the diversity of Terriglobia in tundra soils.</title>
        <authorList>
            <person name="Messyasz A."/>
            <person name="Mannisto M.K."/>
            <person name="Kerkhof L.J."/>
            <person name="Haggblom M.M."/>
        </authorList>
    </citation>
    <scope>NUCLEOTIDE SEQUENCE</scope>
    <source>
        <strain evidence="2">X5P6</strain>
    </source>
</reference>
<accession>A0AAU7ZRQ4</accession>
<dbReference type="PANTHER" id="PTHR31302:SF0">
    <property type="entry name" value="TRANSMEMBRANE PROTEIN WITH METALLOPHOSPHOESTERASE DOMAIN"/>
    <property type="match status" value="1"/>
</dbReference>
<evidence type="ECO:0000259" key="1">
    <source>
        <dbReference type="Pfam" id="PF00149"/>
    </source>
</evidence>
<sequence>MKIAIVHISDIHFKGKMDVGFRRLEKLSNRISFSRSPGEQLLLVVTGDVAFSGSKSEYDVAAEFFRTLLIGLALDPAAKPAPILFIPGNHDCNFREVGDLRPKLLDSIHEELEALDVAGETVNSLLRVQSDFFEFVKSVTGEVIPPGEQLFYTRMTPLGESNIEFRCFNSAWLSRKNDIQGALGLPASVLNAAKAKTDCDLVISLIHHPQNWLNTASYQSFRTVVQENSDFLFTGHEHIQQGQVVASFSGSQLSSL</sequence>
<dbReference type="SUPFAM" id="SSF56300">
    <property type="entry name" value="Metallo-dependent phosphatases"/>
    <property type="match status" value="1"/>
</dbReference>
<gene>
    <name evidence="2" type="ORF">RBB77_01715</name>
</gene>
<dbReference type="InterPro" id="IPR051158">
    <property type="entry name" value="Metallophosphoesterase_sf"/>
</dbReference>
<dbReference type="EMBL" id="CP132942">
    <property type="protein sequence ID" value="XCB33626.1"/>
    <property type="molecule type" value="Genomic_DNA"/>
</dbReference>